<sequence length="384" mass="39922">MANTLTNLIPTIYEAIDIVSREMVGFIPAVTRNASAERAALNQTILVPITQAQTAADNTPAVTPPNTGDQTVGNVAMTISRSKHVPIRWNGEERVGLQSAGTYQTIIGQQFQQAFRTLVNMIEADLWAAAYQGASRAYGTAGTTPFGTSGDLSDIAQVRRILDDNGAPQTDLQLVLGSAAVANLRGRQSLLLKVNEAGSAGLLRRGSISEMPLEGFELHNSYAIQTVTKGTGASYVTSGATAPGVSSVALVTGSGTVLAGDIVTFAADTANKYVVNSGVAAPGTITLGAPGAMVTIPTGNALTVGGNYTPNVAFSRSAIQLIARMPARPEGGDMAEDVMTVTDPVSGLSFEISEYKQFRQTAYHVAIAWGVANTKPAHTAILIG</sequence>
<reference evidence="1 2" key="1">
    <citation type="submission" date="2019-09" db="EMBL/GenBank/DDBJ databases">
        <title>Genome sequence of Rhodovastum atsumiense, a diverse member of the Acetobacteraceae family of non-sulfur purple photosynthetic bacteria.</title>
        <authorList>
            <person name="Meyer T."/>
            <person name="Kyndt J."/>
        </authorList>
    </citation>
    <scope>NUCLEOTIDE SEQUENCE [LARGE SCALE GENOMIC DNA]</scope>
    <source>
        <strain evidence="1 2">DSM 21279</strain>
    </source>
</reference>
<evidence type="ECO:0000313" key="2">
    <source>
        <dbReference type="Proteomes" id="UP000325255"/>
    </source>
</evidence>
<dbReference type="EMBL" id="VWPK01000046">
    <property type="protein sequence ID" value="KAA5609663.1"/>
    <property type="molecule type" value="Genomic_DNA"/>
</dbReference>
<accession>A0A5M6IN27</accession>
<dbReference type="AlphaFoldDB" id="A0A5M6IN27"/>
<name>A0A5M6IN27_9PROT</name>
<protein>
    <submittedName>
        <fullName evidence="1">P22 coat-protein 5 family protein</fullName>
    </submittedName>
</protein>
<organism evidence="1 2">
    <name type="scientific">Rhodovastum atsumiense</name>
    <dbReference type="NCBI Taxonomy" id="504468"/>
    <lineage>
        <taxon>Bacteria</taxon>
        <taxon>Pseudomonadati</taxon>
        <taxon>Pseudomonadota</taxon>
        <taxon>Alphaproteobacteria</taxon>
        <taxon>Acetobacterales</taxon>
        <taxon>Acetobacteraceae</taxon>
        <taxon>Rhodovastum</taxon>
    </lineage>
</organism>
<dbReference type="RefSeq" id="WP_150043289.1">
    <property type="nucleotide sequence ID" value="NZ_OW485608.1"/>
</dbReference>
<gene>
    <name evidence="1" type="ORF">F1189_23155</name>
</gene>
<evidence type="ECO:0000313" key="1">
    <source>
        <dbReference type="EMBL" id="KAA5609663.1"/>
    </source>
</evidence>
<proteinExistence type="predicted"/>
<dbReference type="OrthoDB" id="3078155at2"/>
<dbReference type="Proteomes" id="UP000325255">
    <property type="component" value="Unassembled WGS sequence"/>
</dbReference>
<keyword evidence="2" id="KW-1185">Reference proteome</keyword>
<comment type="caution">
    <text evidence="1">The sequence shown here is derived from an EMBL/GenBank/DDBJ whole genome shotgun (WGS) entry which is preliminary data.</text>
</comment>